<dbReference type="InterPro" id="IPR018108">
    <property type="entry name" value="MCP_transmembrane"/>
</dbReference>
<evidence type="ECO:0000256" key="14">
    <source>
        <dbReference type="SAM" id="Phobius"/>
    </source>
</evidence>
<feature type="repeat" description="Solcar" evidence="12">
    <location>
        <begin position="79"/>
        <end position="170"/>
    </location>
</feature>
<evidence type="ECO:0000313" key="15">
    <source>
        <dbReference type="EMBL" id="KAI7843381.1"/>
    </source>
</evidence>
<keyword evidence="10" id="KW-0496">Mitochondrion</keyword>
<feature type="region of interest" description="Disordered" evidence="13">
    <location>
        <begin position="297"/>
        <end position="319"/>
    </location>
</feature>
<reference evidence="15" key="1">
    <citation type="submission" date="2020-11" db="EMBL/GenBank/DDBJ databases">
        <title>Chlorella ohadii genome sequencing and assembly.</title>
        <authorList>
            <person name="Murik O."/>
            <person name="Treves H."/>
            <person name="Kedem I."/>
            <person name="Shotland Y."/>
            <person name="Kaplan A."/>
        </authorList>
    </citation>
    <scope>NUCLEOTIDE SEQUENCE</scope>
    <source>
        <strain evidence="15">1</strain>
    </source>
</reference>
<dbReference type="FunFam" id="1.50.40.10:FF:000016">
    <property type="entry name" value="Solute carrier family 25 member 23"/>
    <property type="match status" value="1"/>
</dbReference>
<dbReference type="PRINTS" id="PR00926">
    <property type="entry name" value="MITOCARRIER"/>
</dbReference>
<feature type="transmembrane region" description="Helical" evidence="14">
    <location>
        <begin position="182"/>
        <end position="202"/>
    </location>
</feature>
<comment type="caution">
    <text evidence="15">The sequence shown here is derived from an EMBL/GenBank/DDBJ whole genome shotgun (WGS) entry which is preliminary data.</text>
</comment>
<dbReference type="Pfam" id="PF00153">
    <property type="entry name" value="Mito_carr"/>
    <property type="match status" value="6"/>
</dbReference>
<dbReference type="Proteomes" id="UP001205105">
    <property type="component" value="Unassembled WGS sequence"/>
</dbReference>
<dbReference type="PANTHER" id="PTHR24089">
    <property type="entry name" value="SOLUTE CARRIER FAMILY 25"/>
    <property type="match status" value="1"/>
</dbReference>
<sequence>MISTVFIQPVDMVKVRIQLGEKGNPVSIASRMIKTQGVGSLYKGLSAGLLRQATYTTARLGIYNNIFEAAKQYNDNKPLPLWQKAVCGLTAGGLGALVGSPADLSLIRMQADTTLPPEQRRNYKNAFDALGRIVKDEGVKGLFTGAGPTVVRACALNMGMLASNDQAKEMLEDMGFAKGGTAVVVGGATIAGFFAAACSLPFDYVKTQMQKMKPDPITGELPFSSSMDCVFKTLRTKGPLEFYTGFPTYCVRISPHAALTLMFVAWLPKLQAKVAASAAAEAAAALAAWEQAEGQPPAGGYGYAPAEQQQQQQQLEYEEEYFEEEEEEEEGFYDPYRPFKLLLAGGVAGAVSRTATAPIDRLKMLLQIQDCQRGLTIMEGVRKMSSEGTVRSFFKGNGTNVVKIAPETAIKLTLNDALKRVVTSDPDEITPAQRMAAGAMAGACAQATIYPFELVRTRLAVCPADTYRGIADCVRKVLAQEGWRAFYRGIVPSMLGILPYAGVDITIFELLKERLLDKYEGTNPPAHMILAAGMCSSSIAQFAAYPLALTRTRLQAQGIGGRPIKYRGMMDVLRKTVQNEGVRGLYKGSLTNLAKVAPAAGISWLVFEECKMLMTVDTRR</sequence>
<evidence type="ECO:0000256" key="11">
    <source>
        <dbReference type="ARBA" id="ARBA00023136"/>
    </source>
</evidence>
<comment type="similarity">
    <text evidence="2">Belongs to the mitochondrial carrier (TC 2.A.29) family.</text>
</comment>
<evidence type="ECO:0000256" key="3">
    <source>
        <dbReference type="ARBA" id="ARBA00022448"/>
    </source>
</evidence>
<dbReference type="InterPro" id="IPR023395">
    <property type="entry name" value="MCP_dom_sf"/>
</dbReference>
<keyword evidence="7" id="KW-0999">Mitochondrion inner membrane</keyword>
<feature type="transmembrane region" description="Helical" evidence="14">
    <location>
        <begin position="485"/>
        <end position="508"/>
    </location>
</feature>
<dbReference type="FunFam" id="1.50.40.10:FF:000009">
    <property type="entry name" value="Mitochondrial 2-oxoglutarate/malate carrier protein"/>
    <property type="match status" value="1"/>
</dbReference>
<dbReference type="GO" id="GO:0055085">
    <property type="term" value="P:transmembrane transport"/>
    <property type="evidence" value="ECO:0007669"/>
    <property type="project" value="InterPro"/>
</dbReference>
<dbReference type="AlphaFoldDB" id="A0AAD5H4C3"/>
<keyword evidence="6" id="KW-0677">Repeat</keyword>
<feature type="repeat" description="Solcar" evidence="12">
    <location>
        <begin position="1"/>
        <end position="69"/>
    </location>
</feature>
<keyword evidence="9 14" id="KW-1133">Transmembrane helix</keyword>
<evidence type="ECO:0000256" key="1">
    <source>
        <dbReference type="ARBA" id="ARBA00004448"/>
    </source>
</evidence>
<gene>
    <name evidence="15" type="ORF">COHA_002979</name>
</gene>
<feature type="repeat" description="Solcar" evidence="12">
    <location>
        <begin position="336"/>
        <end position="421"/>
    </location>
</feature>
<organism evidence="15 16">
    <name type="scientific">Chlorella ohadii</name>
    <dbReference type="NCBI Taxonomy" id="2649997"/>
    <lineage>
        <taxon>Eukaryota</taxon>
        <taxon>Viridiplantae</taxon>
        <taxon>Chlorophyta</taxon>
        <taxon>core chlorophytes</taxon>
        <taxon>Trebouxiophyceae</taxon>
        <taxon>Chlorellales</taxon>
        <taxon>Chlorellaceae</taxon>
        <taxon>Chlorella clade</taxon>
        <taxon>Chlorella</taxon>
    </lineage>
</organism>
<dbReference type="EMBL" id="JADXDR010000039">
    <property type="protein sequence ID" value="KAI7843381.1"/>
    <property type="molecule type" value="Genomic_DNA"/>
</dbReference>
<dbReference type="PROSITE" id="PS50920">
    <property type="entry name" value="SOLCAR"/>
    <property type="match status" value="6"/>
</dbReference>
<evidence type="ECO:0000256" key="10">
    <source>
        <dbReference type="ARBA" id="ARBA00023128"/>
    </source>
</evidence>
<comment type="subcellular location">
    <subcellularLocation>
        <location evidence="1">Mitochondrion inner membrane</location>
        <topology evidence="1">Multi-pass membrane protein</topology>
    </subcellularLocation>
</comment>
<accession>A0AAD5H4C3</accession>
<feature type="repeat" description="Solcar" evidence="12">
    <location>
        <begin position="524"/>
        <end position="613"/>
    </location>
</feature>
<evidence type="ECO:0000313" key="16">
    <source>
        <dbReference type="Proteomes" id="UP001205105"/>
    </source>
</evidence>
<evidence type="ECO:0000256" key="5">
    <source>
        <dbReference type="ARBA" id="ARBA00022723"/>
    </source>
</evidence>
<evidence type="ECO:0000256" key="4">
    <source>
        <dbReference type="ARBA" id="ARBA00022692"/>
    </source>
</evidence>
<dbReference type="SUPFAM" id="SSF103506">
    <property type="entry name" value="Mitochondrial carrier"/>
    <property type="match status" value="2"/>
</dbReference>
<evidence type="ECO:0000256" key="13">
    <source>
        <dbReference type="SAM" id="MobiDB-lite"/>
    </source>
</evidence>
<evidence type="ECO:0000256" key="8">
    <source>
        <dbReference type="ARBA" id="ARBA00022837"/>
    </source>
</evidence>
<keyword evidence="11 12" id="KW-0472">Membrane</keyword>
<keyword evidence="8" id="KW-0106">Calcium</keyword>
<keyword evidence="4 12" id="KW-0812">Transmembrane</keyword>
<feature type="compositionally biased region" description="Low complexity" evidence="13">
    <location>
        <begin position="303"/>
        <end position="315"/>
    </location>
</feature>
<evidence type="ECO:0000256" key="12">
    <source>
        <dbReference type="PROSITE-ProRule" id="PRU00282"/>
    </source>
</evidence>
<dbReference type="InterPro" id="IPR002067">
    <property type="entry name" value="MCP"/>
</dbReference>
<dbReference type="GO" id="GO:0005743">
    <property type="term" value="C:mitochondrial inner membrane"/>
    <property type="evidence" value="ECO:0007669"/>
    <property type="project" value="UniProtKB-SubCell"/>
</dbReference>
<evidence type="ECO:0000256" key="7">
    <source>
        <dbReference type="ARBA" id="ARBA00022792"/>
    </source>
</evidence>
<keyword evidence="5" id="KW-0479">Metal-binding</keyword>
<dbReference type="Gene3D" id="1.50.40.10">
    <property type="entry name" value="Mitochondrial carrier domain"/>
    <property type="match status" value="2"/>
</dbReference>
<feature type="repeat" description="Solcar" evidence="12">
    <location>
        <begin position="179"/>
        <end position="270"/>
    </location>
</feature>
<keyword evidence="3" id="KW-0813">Transport</keyword>
<protein>
    <submittedName>
        <fullName evidence="15">Uncharacterized protein</fullName>
    </submittedName>
</protein>
<dbReference type="GO" id="GO:0046872">
    <property type="term" value="F:metal ion binding"/>
    <property type="evidence" value="ECO:0007669"/>
    <property type="project" value="UniProtKB-KW"/>
</dbReference>
<keyword evidence="16" id="KW-1185">Reference proteome</keyword>
<feature type="repeat" description="Solcar" evidence="12">
    <location>
        <begin position="429"/>
        <end position="514"/>
    </location>
</feature>
<evidence type="ECO:0000256" key="2">
    <source>
        <dbReference type="ARBA" id="ARBA00006375"/>
    </source>
</evidence>
<evidence type="ECO:0000256" key="6">
    <source>
        <dbReference type="ARBA" id="ARBA00022737"/>
    </source>
</evidence>
<feature type="transmembrane region" description="Helical" evidence="14">
    <location>
        <begin position="528"/>
        <end position="548"/>
    </location>
</feature>
<proteinExistence type="inferred from homology"/>
<name>A0AAD5H4C3_9CHLO</name>
<evidence type="ECO:0000256" key="9">
    <source>
        <dbReference type="ARBA" id="ARBA00022989"/>
    </source>
</evidence>